<dbReference type="InterPro" id="IPR033910">
    <property type="entry name" value="GluRS_core"/>
</dbReference>
<accession>A0AAN7HIH2</accession>
<comment type="caution">
    <text evidence="14">The sequence shown here is derived from an EMBL/GenBank/DDBJ whole genome shotgun (WGS) entry which is preliminary data.</text>
</comment>
<keyword evidence="4 11" id="KW-0436">Ligase</keyword>
<dbReference type="PANTHER" id="PTHR43311">
    <property type="entry name" value="GLUTAMATE--TRNA LIGASE"/>
    <property type="match status" value="1"/>
</dbReference>
<dbReference type="InterPro" id="IPR020058">
    <property type="entry name" value="Glu/Gln-tRNA-synth_Ib_cat-dom"/>
</dbReference>
<reference evidence="14" key="1">
    <citation type="journal article" date="2023" name="Mol. Phylogenet. Evol.">
        <title>Genome-scale phylogeny and comparative genomics of the fungal order Sordariales.</title>
        <authorList>
            <person name="Hensen N."/>
            <person name="Bonometti L."/>
            <person name="Westerberg I."/>
            <person name="Brannstrom I.O."/>
            <person name="Guillou S."/>
            <person name="Cros-Aarteil S."/>
            <person name="Calhoun S."/>
            <person name="Haridas S."/>
            <person name="Kuo A."/>
            <person name="Mondo S."/>
            <person name="Pangilinan J."/>
            <person name="Riley R."/>
            <person name="LaButti K."/>
            <person name="Andreopoulos B."/>
            <person name="Lipzen A."/>
            <person name="Chen C."/>
            <person name="Yan M."/>
            <person name="Daum C."/>
            <person name="Ng V."/>
            <person name="Clum A."/>
            <person name="Steindorff A."/>
            <person name="Ohm R.A."/>
            <person name="Martin F."/>
            <person name="Silar P."/>
            <person name="Natvig D.O."/>
            <person name="Lalanne C."/>
            <person name="Gautier V."/>
            <person name="Ament-Velasquez S.L."/>
            <person name="Kruys A."/>
            <person name="Hutchinson M.I."/>
            <person name="Powell A.J."/>
            <person name="Barry K."/>
            <person name="Miller A.N."/>
            <person name="Grigoriev I.V."/>
            <person name="Debuchy R."/>
            <person name="Gladieux P."/>
            <person name="Hiltunen Thoren M."/>
            <person name="Johannesson H."/>
        </authorList>
    </citation>
    <scope>NUCLEOTIDE SEQUENCE</scope>
    <source>
        <strain evidence="14">CBS 532.94</strain>
    </source>
</reference>
<evidence type="ECO:0000259" key="13">
    <source>
        <dbReference type="Pfam" id="PF19269"/>
    </source>
</evidence>
<evidence type="ECO:0000256" key="8">
    <source>
        <dbReference type="ARBA" id="ARBA00023146"/>
    </source>
</evidence>
<evidence type="ECO:0000256" key="5">
    <source>
        <dbReference type="ARBA" id="ARBA00022741"/>
    </source>
</evidence>
<comment type="similarity">
    <text evidence="2">Belongs to the class-I aminoacyl-tRNA synthetase family. Glutamate--tRNA ligase type 1 subfamily.</text>
</comment>
<dbReference type="Gene3D" id="1.10.10.350">
    <property type="match status" value="1"/>
</dbReference>
<dbReference type="SUPFAM" id="SSF48163">
    <property type="entry name" value="An anticodon-binding domain of class I aminoacyl-tRNA synthetases"/>
    <property type="match status" value="1"/>
</dbReference>
<proteinExistence type="inferred from homology"/>
<feature type="domain" description="Aminoacyl-tRNA synthetase class I anticodon-binding" evidence="13">
    <location>
        <begin position="574"/>
        <end position="610"/>
    </location>
</feature>
<dbReference type="InterPro" id="IPR020751">
    <property type="entry name" value="aa-tRNA-synth_I_codon-bd_sub2"/>
</dbReference>
<keyword evidence="7 11" id="KW-0648">Protein biosynthesis</keyword>
<dbReference type="GO" id="GO:0000049">
    <property type="term" value="F:tRNA binding"/>
    <property type="evidence" value="ECO:0007669"/>
    <property type="project" value="InterPro"/>
</dbReference>
<evidence type="ECO:0000256" key="4">
    <source>
        <dbReference type="ARBA" id="ARBA00022598"/>
    </source>
</evidence>
<dbReference type="Proteomes" id="UP001303760">
    <property type="component" value="Unassembled WGS sequence"/>
</dbReference>
<dbReference type="NCBIfam" id="TIGR00464">
    <property type="entry name" value="gltX_bact"/>
    <property type="match status" value="1"/>
</dbReference>
<dbReference type="PRINTS" id="PR00987">
    <property type="entry name" value="TRNASYNTHGLU"/>
</dbReference>
<dbReference type="GO" id="GO:0004818">
    <property type="term" value="F:glutamate-tRNA ligase activity"/>
    <property type="evidence" value="ECO:0007669"/>
    <property type="project" value="UniProtKB-EC"/>
</dbReference>
<evidence type="ECO:0000259" key="12">
    <source>
        <dbReference type="Pfam" id="PF00749"/>
    </source>
</evidence>
<evidence type="ECO:0000256" key="11">
    <source>
        <dbReference type="RuleBase" id="RU363037"/>
    </source>
</evidence>
<evidence type="ECO:0000256" key="1">
    <source>
        <dbReference type="ARBA" id="ARBA00004173"/>
    </source>
</evidence>
<dbReference type="Pfam" id="PF19269">
    <property type="entry name" value="Anticodon_2"/>
    <property type="match status" value="1"/>
</dbReference>
<evidence type="ECO:0000256" key="6">
    <source>
        <dbReference type="ARBA" id="ARBA00022840"/>
    </source>
</evidence>
<keyword evidence="6 11" id="KW-0067">ATP-binding</keyword>
<evidence type="ECO:0000313" key="14">
    <source>
        <dbReference type="EMBL" id="KAK4241879.1"/>
    </source>
</evidence>
<dbReference type="InterPro" id="IPR014729">
    <property type="entry name" value="Rossmann-like_a/b/a_fold"/>
</dbReference>
<evidence type="ECO:0000256" key="3">
    <source>
        <dbReference type="ARBA" id="ARBA00012835"/>
    </source>
</evidence>
<sequence length="639" mass="72887">MEKIARRGASLLRRPLCSTLACTRYGASFVRQRLPFSSCSSGLGEHPPPPVTRKLAVPFGLPDTPCRTRFAPSPTGYLHLGSLRTALLNYLLARATGGQFVLRIEDTDQTRRVADAEEKLYEDLEWVGLSWDEGPDIGGPYGPYRQSERLPLYKEHAEKLLREGKAYRCFCSPEALEQHKMAAHEAGRPTVYPGTCRHISPEESDDRAHNGEQFAIRFKSSDTPPSVQDIIFNRFRKEFPEEDYVIMKRDGFPTYHFASVVDDRHMKITHVIRGAEWLISTPKHVDLYNAFGWEPPQFAHLGLLVDERRQKLSKRENSANVAWYREQLVLPSALLNYSVSLGTRYHSIGGSDIMSLQEMIDNFSFKISRGNIKAARSKLAYFQARHVERLAEAEDRTVAAPLIKTYIVDPIKSQIEAVQKAKNKGRAMAPYGLKTVNLGRKLPTLGLLDERFHKDLIEALRFFTPGSELPKERLEESMVRLRYFFWEIPEGVLDYTLRKGPAEPFIPVNEPGKVGEALAYVTEKICAVHESDWNRHVLGRLVQLIQSQNREWWDQRFSRPDKRLDDTDDIRTLLYKTIRWALQAMERGPPVPRIMEILGREQTLRRLEVAQHVAGKLAAEMDSTAATQPLPPFAVKAQT</sequence>
<dbReference type="EMBL" id="MU860015">
    <property type="protein sequence ID" value="KAK4241879.1"/>
    <property type="molecule type" value="Genomic_DNA"/>
</dbReference>
<evidence type="ECO:0000313" key="15">
    <source>
        <dbReference type="Proteomes" id="UP001303760"/>
    </source>
</evidence>
<dbReference type="Pfam" id="PF00749">
    <property type="entry name" value="tRNA-synt_1c"/>
    <property type="match status" value="1"/>
</dbReference>
<dbReference type="Gene3D" id="3.40.50.620">
    <property type="entry name" value="HUPs"/>
    <property type="match status" value="1"/>
</dbReference>
<evidence type="ECO:0000256" key="9">
    <source>
        <dbReference type="ARBA" id="ARBA00030865"/>
    </source>
</evidence>
<dbReference type="InterPro" id="IPR008925">
    <property type="entry name" value="aa_tRNA-synth_I_cd-bd_sf"/>
</dbReference>
<name>A0AAN7HIH2_9PEZI</name>
<keyword evidence="15" id="KW-1185">Reference proteome</keyword>
<dbReference type="GO" id="GO:0005524">
    <property type="term" value="F:ATP binding"/>
    <property type="evidence" value="ECO:0007669"/>
    <property type="project" value="UniProtKB-KW"/>
</dbReference>
<evidence type="ECO:0000256" key="10">
    <source>
        <dbReference type="ARBA" id="ARBA00072917"/>
    </source>
</evidence>
<dbReference type="PANTHER" id="PTHR43311:SF2">
    <property type="entry name" value="GLUTAMATE--TRNA LIGASE, MITOCHONDRIAL-RELATED"/>
    <property type="match status" value="1"/>
</dbReference>
<feature type="domain" description="Glutamyl/glutaminyl-tRNA synthetase class Ib catalytic" evidence="12">
    <location>
        <begin position="67"/>
        <end position="374"/>
    </location>
</feature>
<evidence type="ECO:0000256" key="2">
    <source>
        <dbReference type="ARBA" id="ARBA00007894"/>
    </source>
</evidence>
<gene>
    <name evidence="14" type="ORF">C8A03DRAFT_40713</name>
</gene>
<keyword evidence="8 11" id="KW-0030">Aminoacyl-tRNA synthetase</keyword>
<keyword evidence="5 11" id="KW-0547">Nucleotide-binding</keyword>
<dbReference type="GO" id="GO:0006424">
    <property type="term" value="P:glutamyl-tRNA aminoacylation"/>
    <property type="evidence" value="ECO:0007669"/>
    <property type="project" value="InterPro"/>
</dbReference>
<dbReference type="EC" id="6.1.1.17" evidence="3"/>
<dbReference type="InterPro" id="IPR049940">
    <property type="entry name" value="GluQ/Sye"/>
</dbReference>
<dbReference type="InterPro" id="IPR045462">
    <property type="entry name" value="aa-tRNA-synth_I_cd-bd"/>
</dbReference>
<reference evidence="14" key="2">
    <citation type="submission" date="2023-05" db="EMBL/GenBank/DDBJ databases">
        <authorList>
            <consortium name="Lawrence Berkeley National Laboratory"/>
            <person name="Steindorff A."/>
            <person name="Hensen N."/>
            <person name="Bonometti L."/>
            <person name="Westerberg I."/>
            <person name="Brannstrom I.O."/>
            <person name="Guillou S."/>
            <person name="Cros-Aarteil S."/>
            <person name="Calhoun S."/>
            <person name="Haridas S."/>
            <person name="Kuo A."/>
            <person name="Mondo S."/>
            <person name="Pangilinan J."/>
            <person name="Riley R."/>
            <person name="Labutti K."/>
            <person name="Andreopoulos B."/>
            <person name="Lipzen A."/>
            <person name="Chen C."/>
            <person name="Yanf M."/>
            <person name="Daum C."/>
            <person name="Ng V."/>
            <person name="Clum A."/>
            <person name="Ohm R."/>
            <person name="Martin F."/>
            <person name="Silar P."/>
            <person name="Natvig D."/>
            <person name="Lalanne C."/>
            <person name="Gautier V."/>
            <person name="Ament-Velasquez S.L."/>
            <person name="Kruys A."/>
            <person name="Hutchinson M.I."/>
            <person name="Powell A.J."/>
            <person name="Barry K."/>
            <person name="Miller A.N."/>
            <person name="Grigoriev I.V."/>
            <person name="Debuchy R."/>
            <person name="Gladieux P."/>
            <person name="Thoren M.H."/>
            <person name="Johannesson H."/>
        </authorList>
    </citation>
    <scope>NUCLEOTIDE SEQUENCE</scope>
    <source>
        <strain evidence="14">CBS 532.94</strain>
    </source>
</reference>
<dbReference type="AlphaFoldDB" id="A0AAN7HIH2"/>
<dbReference type="GO" id="GO:0008270">
    <property type="term" value="F:zinc ion binding"/>
    <property type="evidence" value="ECO:0007669"/>
    <property type="project" value="InterPro"/>
</dbReference>
<dbReference type="HAMAP" id="MF_00022">
    <property type="entry name" value="Glu_tRNA_synth_type1"/>
    <property type="match status" value="1"/>
</dbReference>
<dbReference type="CDD" id="cd00808">
    <property type="entry name" value="GluRS_core"/>
    <property type="match status" value="1"/>
</dbReference>
<dbReference type="GO" id="GO:0005739">
    <property type="term" value="C:mitochondrion"/>
    <property type="evidence" value="ECO:0007669"/>
    <property type="project" value="UniProtKB-SubCell"/>
</dbReference>
<dbReference type="SUPFAM" id="SSF52374">
    <property type="entry name" value="Nucleotidylyl transferase"/>
    <property type="match status" value="1"/>
</dbReference>
<dbReference type="InterPro" id="IPR004527">
    <property type="entry name" value="Glu-tRNA-ligase_bac/mito"/>
</dbReference>
<dbReference type="FunFam" id="3.40.50.620:FF:000045">
    <property type="entry name" value="Glutamate--tRNA ligase, mitochondrial"/>
    <property type="match status" value="1"/>
</dbReference>
<dbReference type="InterPro" id="IPR000924">
    <property type="entry name" value="Glu/Gln-tRNA-synth"/>
</dbReference>
<organism evidence="14 15">
    <name type="scientific">Achaetomium macrosporum</name>
    <dbReference type="NCBI Taxonomy" id="79813"/>
    <lineage>
        <taxon>Eukaryota</taxon>
        <taxon>Fungi</taxon>
        <taxon>Dikarya</taxon>
        <taxon>Ascomycota</taxon>
        <taxon>Pezizomycotina</taxon>
        <taxon>Sordariomycetes</taxon>
        <taxon>Sordariomycetidae</taxon>
        <taxon>Sordariales</taxon>
        <taxon>Chaetomiaceae</taxon>
        <taxon>Achaetomium</taxon>
    </lineage>
</organism>
<comment type="subcellular location">
    <subcellularLocation>
        <location evidence="1">Mitochondrion</location>
    </subcellularLocation>
</comment>
<evidence type="ECO:0000256" key="7">
    <source>
        <dbReference type="ARBA" id="ARBA00022917"/>
    </source>
</evidence>
<protein>
    <recommendedName>
        <fullName evidence="10">Glutamate--tRNA ligase, mitochondrial</fullName>
        <ecNumber evidence="3">6.1.1.17</ecNumber>
    </recommendedName>
    <alternativeName>
        <fullName evidence="9">Glutamyl-tRNA synthetase</fullName>
    </alternativeName>
</protein>